<comment type="caution">
    <text evidence="12">The sequence shown here is derived from an EMBL/GenBank/DDBJ whole genome shotgun (WGS) entry which is preliminary data.</text>
</comment>
<dbReference type="InterPro" id="IPR016152">
    <property type="entry name" value="PTrfase/Anion_transptr"/>
</dbReference>
<evidence type="ECO:0000256" key="5">
    <source>
        <dbReference type="ARBA" id="ARBA00022679"/>
    </source>
</evidence>
<dbReference type="PANTHER" id="PTHR36203:SF1">
    <property type="entry name" value="ASCORBATE-SPECIFIC PTS SYSTEM EIIA COMPONENT"/>
    <property type="match status" value="1"/>
</dbReference>
<protein>
    <recommendedName>
        <fullName evidence="9">Ascorbate-specific PTS system EIIA component</fullName>
    </recommendedName>
    <alternativeName>
        <fullName evidence="10">Ascorbate-specific phosphotransferase enzyme IIA component</fullName>
    </alternativeName>
</protein>
<dbReference type="PANTHER" id="PTHR36203">
    <property type="entry name" value="ASCORBATE-SPECIFIC PTS SYSTEM EIIA COMPONENT"/>
    <property type="match status" value="1"/>
</dbReference>
<keyword evidence="7" id="KW-0418">Kinase</keyword>
<dbReference type="PROSITE" id="PS51094">
    <property type="entry name" value="PTS_EIIA_TYPE_2"/>
    <property type="match status" value="1"/>
</dbReference>
<keyword evidence="6" id="KW-0598">Phosphotransferase system</keyword>
<organism evidence="12 13">
    <name type="scientific">Collinsella ureilytica</name>
    <dbReference type="NCBI Taxonomy" id="2869515"/>
    <lineage>
        <taxon>Bacteria</taxon>
        <taxon>Bacillati</taxon>
        <taxon>Actinomycetota</taxon>
        <taxon>Coriobacteriia</taxon>
        <taxon>Coriobacteriales</taxon>
        <taxon>Coriobacteriaceae</taxon>
        <taxon>Collinsella</taxon>
    </lineage>
</organism>
<accession>A0ABS7MJI9</accession>
<comment type="function">
    <text evidence="8">The phosphoenolpyruvate-dependent sugar phosphotransferase system (sugar PTS), a major carbohydrate active transport system, catalyzes the phosphorylation of incoming sugar substrates concomitantly with their translocation across the cell membrane. The enzyme II UlaABC PTS system is involved in ascorbate transport.</text>
</comment>
<evidence type="ECO:0000313" key="13">
    <source>
        <dbReference type="Proteomes" id="UP000700908"/>
    </source>
</evidence>
<evidence type="ECO:0000256" key="10">
    <source>
        <dbReference type="ARBA" id="ARBA00042072"/>
    </source>
</evidence>
<dbReference type="Gene3D" id="3.40.930.10">
    <property type="entry name" value="Mannitol-specific EII, Chain A"/>
    <property type="match status" value="1"/>
</dbReference>
<dbReference type="InterPro" id="IPR002178">
    <property type="entry name" value="PTS_EIIA_type-2_dom"/>
</dbReference>
<dbReference type="RefSeq" id="WP_222198933.1">
    <property type="nucleotide sequence ID" value="NZ_JAIMFO010000004.1"/>
</dbReference>
<keyword evidence="12" id="KW-0762">Sugar transport</keyword>
<reference evidence="12 13" key="1">
    <citation type="submission" date="2021-08" db="EMBL/GenBank/DDBJ databases">
        <title>Collinsella faecalis sp. nov. isolated from swine faeces.</title>
        <authorList>
            <person name="Oh B.S."/>
            <person name="Lee J.H."/>
        </authorList>
    </citation>
    <scope>NUCLEOTIDE SEQUENCE [LARGE SCALE GENOMIC DNA]</scope>
    <source>
        <strain evidence="12 13">AGMB00827</strain>
    </source>
</reference>
<evidence type="ECO:0000259" key="11">
    <source>
        <dbReference type="PROSITE" id="PS51094"/>
    </source>
</evidence>
<keyword evidence="5" id="KW-0808">Transferase</keyword>
<gene>
    <name evidence="12" type="ORF">K6V98_02305</name>
</gene>
<evidence type="ECO:0000256" key="1">
    <source>
        <dbReference type="ARBA" id="ARBA00004496"/>
    </source>
</evidence>
<evidence type="ECO:0000256" key="9">
    <source>
        <dbReference type="ARBA" id="ARBA00041175"/>
    </source>
</evidence>
<dbReference type="EMBL" id="JAIMFO010000004">
    <property type="protein sequence ID" value="MBY4797198.1"/>
    <property type="molecule type" value="Genomic_DNA"/>
</dbReference>
<evidence type="ECO:0000256" key="2">
    <source>
        <dbReference type="ARBA" id="ARBA00022448"/>
    </source>
</evidence>
<evidence type="ECO:0000256" key="3">
    <source>
        <dbReference type="ARBA" id="ARBA00022490"/>
    </source>
</evidence>
<dbReference type="CDD" id="cd00211">
    <property type="entry name" value="PTS_IIA_fru"/>
    <property type="match status" value="1"/>
</dbReference>
<keyword evidence="4" id="KW-0597">Phosphoprotein</keyword>
<evidence type="ECO:0000313" key="12">
    <source>
        <dbReference type="EMBL" id="MBY4797198.1"/>
    </source>
</evidence>
<feature type="domain" description="PTS EIIA type-2" evidence="11">
    <location>
        <begin position="4"/>
        <end position="147"/>
    </location>
</feature>
<comment type="subcellular location">
    <subcellularLocation>
        <location evidence="1">Cytoplasm</location>
    </subcellularLocation>
</comment>
<keyword evidence="3" id="KW-0963">Cytoplasm</keyword>
<evidence type="ECO:0000256" key="6">
    <source>
        <dbReference type="ARBA" id="ARBA00022683"/>
    </source>
</evidence>
<keyword evidence="13" id="KW-1185">Reference proteome</keyword>
<evidence type="ECO:0000256" key="8">
    <source>
        <dbReference type="ARBA" id="ARBA00037387"/>
    </source>
</evidence>
<evidence type="ECO:0000256" key="4">
    <source>
        <dbReference type="ARBA" id="ARBA00022553"/>
    </source>
</evidence>
<evidence type="ECO:0000256" key="7">
    <source>
        <dbReference type="ARBA" id="ARBA00022777"/>
    </source>
</evidence>
<dbReference type="InterPro" id="IPR051351">
    <property type="entry name" value="Ascorbate-PTS_EIIA_comp"/>
</dbReference>
<sequence>MLSDLIDERLVLLNAEASNWEDAVRVSMRPMVDANKITEGYIDAVISGIHELGPYIVITEHVAFPHARPECGALQTAVGMVTLKEPVEFGSEINDPVKFLFPLAATDSNSHIDALRSLVQLLNDEDFFTQLEQAQTPQEVIALVKAKEAAME</sequence>
<dbReference type="SUPFAM" id="SSF55804">
    <property type="entry name" value="Phoshotransferase/anion transport protein"/>
    <property type="match status" value="1"/>
</dbReference>
<name>A0ABS7MJI9_9ACTN</name>
<proteinExistence type="predicted"/>
<dbReference type="Proteomes" id="UP000700908">
    <property type="component" value="Unassembled WGS sequence"/>
</dbReference>
<keyword evidence="2" id="KW-0813">Transport</keyword>
<dbReference type="Pfam" id="PF00359">
    <property type="entry name" value="PTS_EIIA_2"/>
    <property type="match status" value="1"/>
</dbReference>